<keyword evidence="3" id="KW-1185">Reference proteome</keyword>
<reference evidence="3" key="1">
    <citation type="journal article" date="2019" name="Int. J. Syst. Evol. Microbiol.">
        <title>The Global Catalogue of Microorganisms (GCM) 10K type strain sequencing project: providing services to taxonomists for standard genome sequencing and annotation.</title>
        <authorList>
            <consortium name="The Broad Institute Genomics Platform"/>
            <consortium name="The Broad Institute Genome Sequencing Center for Infectious Disease"/>
            <person name="Wu L."/>
            <person name="Ma J."/>
        </authorList>
    </citation>
    <scope>NUCLEOTIDE SEQUENCE [LARGE SCALE GENOMIC DNA]</scope>
    <source>
        <strain evidence="3">KCTC 42742</strain>
    </source>
</reference>
<dbReference type="GO" id="GO:0004519">
    <property type="term" value="F:endonuclease activity"/>
    <property type="evidence" value="ECO:0007669"/>
    <property type="project" value="UniProtKB-KW"/>
</dbReference>
<evidence type="ECO:0000259" key="1">
    <source>
        <dbReference type="Pfam" id="PF08722"/>
    </source>
</evidence>
<proteinExistence type="predicted"/>
<feature type="domain" description="TnsA endonuclease N-terminal" evidence="1">
    <location>
        <begin position="47"/>
        <end position="103"/>
    </location>
</feature>
<organism evidence="2 3">
    <name type="scientific">Vogesella facilis</name>
    <dbReference type="NCBI Taxonomy" id="1655232"/>
    <lineage>
        <taxon>Bacteria</taxon>
        <taxon>Pseudomonadati</taxon>
        <taxon>Pseudomonadota</taxon>
        <taxon>Betaproteobacteria</taxon>
        <taxon>Neisseriales</taxon>
        <taxon>Chromobacteriaceae</taxon>
        <taxon>Vogesella</taxon>
    </lineage>
</organism>
<evidence type="ECO:0000313" key="2">
    <source>
        <dbReference type="EMBL" id="MFC3530909.1"/>
    </source>
</evidence>
<dbReference type="RefSeq" id="WP_386087770.1">
    <property type="nucleotide sequence ID" value="NZ_JBHRXN010000004.1"/>
</dbReference>
<keyword evidence="2" id="KW-0540">Nuclease</keyword>
<comment type="caution">
    <text evidence="2">The sequence shown here is derived from an EMBL/GenBank/DDBJ whole genome shotgun (WGS) entry which is preliminary data.</text>
</comment>
<dbReference type="Proteomes" id="UP001595741">
    <property type="component" value="Unassembled WGS sequence"/>
</dbReference>
<dbReference type="EMBL" id="JBHRXN010000004">
    <property type="protein sequence ID" value="MFC3530909.1"/>
    <property type="molecule type" value="Genomic_DNA"/>
</dbReference>
<accession>A0ABV7RBT5</accession>
<dbReference type="Pfam" id="PF08722">
    <property type="entry name" value="Tn7_TnsA-like_N"/>
    <property type="match status" value="1"/>
</dbReference>
<gene>
    <name evidence="2" type="ORF">ACFOLG_01805</name>
</gene>
<keyword evidence="2" id="KW-0378">Hydrolase</keyword>
<sequence>MLIPSVRKIHNHNSSKVIGCSYSYKMQGQIQWESTLERDWLLHLEANPSIRDIYSQPQTFDYCHEGIWHRYTPDFEARWHENMRLPTMYEVKPHEIAIQEEFKSEANSIRFSLATQGYEYLVIDDETICQAPLLQNLNFLKHYAGVFVTQKERQRIFEYLTKVGPSRIELIATLLGDKGANLAVLYRLLWDGWLDYDKQSQVTPFIQVRLSRGEL</sequence>
<name>A0ABV7RBT5_9NEIS</name>
<evidence type="ECO:0000313" key="3">
    <source>
        <dbReference type="Proteomes" id="UP001595741"/>
    </source>
</evidence>
<protein>
    <submittedName>
        <fullName evidence="2">TnsA endonuclease N-terminal domain-containing protein</fullName>
    </submittedName>
</protein>
<dbReference type="InterPro" id="IPR014833">
    <property type="entry name" value="TnsA_N"/>
</dbReference>
<keyword evidence="2" id="KW-0255">Endonuclease</keyword>